<evidence type="ECO:0000313" key="2">
    <source>
        <dbReference type="EMBL" id="KAK0726212.1"/>
    </source>
</evidence>
<proteinExistence type="predicted"/>
<comment type="caution">
    <text evidence="2">The sequence shown here is derived from an EMBL/GenBank/DDBJ whole genome shotgun (WGS) entry which is preliminary data.</text>
</comment>
<feature type="region of interest" description="Disordered" evidence="1">
    <location>
        <begin position="114"/>
        <end position="134"/>
    </location>
</feature>
<dbReference type="Proteomes" id="UP001172159">
    <property type="component" value="Unassembled WGS sequence"/>
</dbReference>
<evidence type="ECO:0000256" key="1">
    <source>
        <dbReference type="SAM" id="MobiDB-lite"/>
    </source>
</evidence>
<protein>
    <submittedName>
        <fullName evidence="2">Uncharacterized protein</fullName>
    </submittedName>
</protein>
<dbReference type="EMBL" id="JAUKTV010000010">
    <property type="protein sequence ID" value="KAK0726212.1"/>
    <property type="molecule type" value="Genomic_DNA"/>
</dbReference>
<feature type="region of interest" description="Disordered" evidence="1">
    <location>
        <begin position="1"/>
        <end position="56"/>
    </location>
</feature>
<name>A0AA40B2C8_9PEZI</name>
<gene>
    <name evidence="2" type="ORF">B0T21DRAFT_394764</name>
</gene>
<feature type="compositionally biased region" description="Polar residues" evidence="1">
    <location>
        <begin position="1"/>
        <end position="16"/>
    </location>
</feature>
<reference evidence="2" key="1">
    <citation type="submission" date="2023-06" db="EMBL/GenBank/DDBJ databases">
        <title>Genome-scale phylogeny and comparative genomics of the fungal order Sordariales.</title>
        <authorList>
            <consortium name="Lawrence Berkeley National Laboratory"/>
            <person name="Hensen N."/>
            <person name="Bonometti L."/>
            <person name="Westerberg I."/>
            <person name="Brannstrom I.O."/>
            <person name="Guillou S."/>
            <person name="Cros-Aarteil S."/>
            <person name="Calhoun S."/>
            <person name="Haridas S."/>
            <person name="Kuo A."/>
            <person name="Mondo S."/>
            <person name="Pangilinan J."/>
            <person name="Riley R."/>
            <person name="Labutti K."/>
            <person name="Andreopoulos B."/>
            <person name="Lipzen A."/>
            <person name="Chen C."/>
            <person name="Yanf M."/>
            <person name="Daum C."/>
            <person name="Ng V."/>
            <person name="Clum A."/>
            <person name="Steindorff A."/>
            <person name="Ohm R."/>
            <person name="Martin F."/>
            <person name="Silar P."/>
            <person name="Natvig D."/>
            <person name="Lalanne C."/>
            <person name="Gautier V."/>
            <person name="Ament-Velasquez S.L."/>
            <person name="Kruys A."/>
            <person name="Hutchinson M.I."/>
            <person name="Powell A.J."/>
            <person name="Barry K."/>
            <person name="Miller A.N."/>
            <person name="Grigoriev I.V."/>
            <person name="Debuchy R."/>
            <person name="Gladieux P."/>
            <person name="Thoren M.H."/>
            <person name="Johannesson H."/>
        </authorList>
    </citation>
    <scope>NUCLEOTIDE SEQUENCE</scope>
    <source>
        <strain evidence="2">CBS 540.89</strain>
    </source>
</reference>
<dbReference type="AlphaFoldDB" id="A0AA40B2C8"/>
<keyword evidence="3" id="KW-1185">Reference proteome</keyword>
<organism evidence="2 3">
    <name type="scientific">Apiosordaria backusii</name>
    <dbReference type="NCBI Taxonomy" id="314023"/>
    <lineage>
        <taxon>Eukaryota</taxon>
        <taxon>Fungi</taxon>
        <taxon>Dikarya</taxon>
        <taxon>Ascomycota</taxon>
        <taxon>Pezizomycotina</taxon>
        <taxon>Sordariomycetes</taxon>
        <taxon>Sordariomycetidae</taxon>
        <taxon>Sordariales</taxon>
        <taxon>Lasiosphaeriaceae</taxon>
        <taxon>Apiosordaria</taxon>
    </lineage>
</organism>
<accession>A0AA40B2C8</accession>
<evidence type="ECO:0000313" key="3">
    <source>
        <dbReference type="Proteomes" id="UP001172159"/>
    </source>
</evidence>
<sequence>MTEPTNRTQNSAATESPRTKPCRSDHKTSNIDLSSKRGTQRPLAKPRHNSEDEDHLADGILPQATAAKRDQPDSPANAAQATNIRTLNERASNCPACDCAAICAGYSTTTTTPTTTLSSGAVRRQISSETDGVNADRASGAIKLKATTTKRPNSCPDCDINYCSCQQPGSGGALFAGSPRQAVGMAAGIGYVAAVAAGRLF</sequence>